<organism evidence="1 2">
    <name type="scientific">Tessaracoccus bendigoensis DSM 12906</name>
    <dbReference type="NCBI Taxonomy" id="1123357"/>
    <lineage>
        <taxon>Bacteria</taxon>
        <taxon>Bacillati</taxon>
        <taxon>Actinomycetota</taxon>
        <taxon>Actinomycetes</taxon>
        <taxon>Propionibacteriales</taxon>
        <taxon>Propionibacteriaceae</taxon>
        <taxon>Tessaracoccus</taxon>
    </lineage>
</organism>
<name>A0A1M6FMY7_9ACTN</name>
<protein>
    <submittedName>
        <fullName evidence="1">Abortive infection bacteriophage resistance protein</fullName>
    </submittedName>
</protein>
<dbReference type="InterPro" id="IPR011664">
    <property type="entry name" value="Abi_system_AbiD/AbiF-like"/>
</dbReference>
<reference evidence="1 2" key="1">
    <citation type="submission" date="2016-11" db="EMBL/GenBank/DDBJ databases">
        <authorList>
            <person name="Jaros S."/>
            <person name="Januszkiewicz K."/>
            <person name="Wedrychowicz H."/>
        </authorList>
    </citation>
    <scope>NUCLEOTIDE SEQUENCE [LARGE SCALE GENOMIC DNA]</scope>
    <source>
        <strain evidence="1 2">DSM 12906</strain>
    </source>
</reference>
<dbReference type="Proteomes" id="UP000184512">
    <property type="component" value="Unassembled WGS sequence"/>
</dbReference>
<proteinExistence type="predicted"/>
<dbReference type="RefSeq" id="WP_073186901.1">
    <property type="nucleotide sequence ID" value="NZ_FQZG01000022.1"/>
</dbReference>
<evidence type="ECO:0000313" key="2">
    <source>
        <dbReference type="Proteomes" id="UP000184512"/>
    </source>
</evidence>
<accession>A0A1M6FMY7</accession>
<dbReference type="AlphaFoldDB" id="A0A1M6FMY7"/>
<sequence>MRYAKPHLPYDQQVRLLSSRGLYVGREGDAVRALKRIGYYRLSAYTYPMRAFTTDDAGTVHRSDDFVGGACLSDAVALHDFDHRLRRTLLPAIQSLEIALRTKVGYHLGKHGPLAHLDRSGLDPQRCNAVSRGPDHAGTKYDTWRSEYDSLQRKADREDYVVHFVTKYDGDVPVWAATEFMTMGCLIGLYRMMQPKDARRIAEEVGVKNPQVLFGWLKALNVLRNHCAHNARIWNRSTVYPPDKINRRMVEQELHHLVSADTNKVYFLTAVLAYLLRHVDPDSRFASDLRTTMGKFPSVLGWTPKSTMGFVDGWLTEALWSIH</sequence>
<dbReference type="OrthoDB" id="5363652at2"/>
<gene>
    <name evidence="1" type="ORF">SAMN02745244_01486</name>
</gene>
<keyword evidence="2" id="KW-1185">Reference proteome</keyword>
<dbReference type="Pfam" id="PF07751">
    <property type="entry name" value="Abi_2"/>
    <property type="match status" value="1"/>
</dbReference>
<dbReference type="EMBL" id="FQZG01000022">
    <property type="protein sequence ID" value="SHI99046.1"/>
    <property type="molecule type" value="Genomic_DNA"/>
</dbReference>
<evidence type="ECO:0000313" key="1">
    <source>
        <dbReference type="EMBL" id="SHI99046.1"/>
    </source>
</evidence>